<evidence type="ECO:0000259" key="5">
    <source>
        <dbReference type="PROSITE" id="PS50111"/>
    </source>
</evidence>
<dbReference type="RefSeq" id="WP_221272033.1">
    <property type="nucleotide sequence ID" value="NZ_AP024819.1"/>
</dbReference>
<dbReference type="InterPro" id="IPR004089">
    <property type="entry name" value="MCPsignal_dom"/>
</dbReference>
<dbReference type="SMART" id="SM00283">
    <property type="entry name" value="MA"/>
    <property type="match status" value="1"/>
</dbReference>
<dbReference type="Gene3D" id="6.10.340.10">
    <property type="match status" value="1"/>
</dbReference>
<dbReference type="Gene3D" id="1.10.287.950">
    <property type="entry name" value="Methyl-accepting chemotaxis protein"/>
    <property type="match status" value="1"/>
</dbReference>
<keyword evidence="3" id="KW-0175">Coiled coil</keyword>
<feature type="coiled-coil region" evidence="3">
    <location>
        <begin position="501"/>
        <end position="549"/>
    </location>
</feature>
<evidence type="ECO:0000313" key="6">
    <source>
        <dbReference type="EMBL" id="BCZ18500.1"/>
    </source>
</evidence>
<sequence length="688" mass="76524">MSFLKNLKLGAKTALAISSILVLSFLALGAYYIKEITRVLVRSANDTVKVRAISQAINISLELKNVRESLSDYADYFSGDGYTFIRNSNGAEIIDNIRKLCTHNEFVRGAYLVLVKDGKPLFSYEVSQQHNHDLFIERNGINVLKSPLVAKVIQTQALNRTSSEMTTLSGGATYFGFTMAAPIFDQNHQLRAVVAVFVSFDYIQGRYFPQNIGENGFLVGSRDRIFAINRNHKLQGQSFTKIMQAKEARVVVDFRRNGQPGQSLITSFYSDVLHEDIILSLHVFRPYGQLMDRNWVVGSAITKKKVYSHVRHVQLAILAIGLISLIVAIVVMVFYIRLQIVARIHRVMNTLTSFFRLLNHEEDVELKVYHSSQNDELGWMLNSISSNITKIQQVFHNDNAAVVETTELALDMQKGIIVAKEAQSKANTPKLSELIKVMHSMVENLEKKVGSDLNKILSVVHAYQNLDFTPQIENAKGEIEMSVNQLGSEIIDMLNTSLAFANQLNTKALDLKESMEKLSSSSTKQSAEIKQATQNIEGITQNITDVSAKSDEMIAQSQDIKSIVEIIRDIADQTNLLALNAAIEAARAGEHGRGFAVVADEVRKLAERTQKSLSEIESNINILLQSIADNSTAIKAQASAVLDINKSMGQFDASLTHNLKIAQNCLGISQEIEHIASDILEDTGKKKF</sequence>
<name>A0ABN6I4L4_9HELI</name>
<keyword evidence="7" id="KW-1185">Reference proteome</keyword>
<feature type="transmembrane region" description="Helical" evidence="4">
    <location>
        <begin position="315"/>
        <end position="336"/>
    </location>
</feature>
<organism evidence="6 7">
    <name type="scientific">Helicobacter gastrofelis</name>
    <dbReference type="NCBI Taxonomy" id="2849642"/>
    <lineage>
        <taxon>Bacteria</taxon>
        <taxon>Pseudomonadati</taxon>
        <taxon>Campylobacterota</taxon>
        <taxon>Epsilonproteobacteria</taxon>
        <taxon>Campylobacterales</taxon>
        <taxon>Helicobacteraceae</taxon>
        <taxon>Helicobacter</taxon>
    </lineage>
</organism>
<gene>
    <name evidence="6" type="primary">tlpA</name>
    <name evidence="6" type="ORF">NHP190012_01420</name>
</gene>
<protein>
    <submittedName>
        <fullName evidence="6">Methyl-accepting chemotaxis protein TlpA</fullName>
    </submittedName>
</protein>
<keyword evidence="1 2" id="KW-0807">Transducer</keyword>
<dbReference type="Pfam" id="PF00015">
    <property type="entry name" value="MCPsignal"/>
    <property type="match status" value="1"/>
</dbReference>
<dbReference type="PANTHER" id="PTHR32089:SF112">
    <property type="entry name" value="LYSOZYME-LIKE PROTEIN-RELATED"/>
    <property type="match status" value="1"/>
</dbReference>
<keyword evidence="4" id="KW-1133">Transmembrane helix</keyword>
<evidence type="ECO:0000256" key="3">
    <source>
        <dbReference type="SAM" id="Coils"/>
    </source>
</evidence>
<accession>A0ABN6I4L4</accession>
<evidence type="ECO:0000256" key="4">
    <source>
        <dbReference type="SAM" id="Phobius"/>
    </source>
</evidence>
<dbReference type="EMBL" id="AP024819">
    <property type="protein sequence ID" value="BCZ18500.1"/>
    <property type="molecule type" value="Genomic_DNA"/>
</dbReference>
<dbReference type="SUPFAM" id="SSF58104">
    <property type="entry name" value="Methyl-accepting chemotaxis protein (MCP) signaling domain"/>
    <property type="match status" value="1"/>
</dbReference>
<dbReference type="Proteomes" id="UP000826146">
    <property type="component" value="Chromosome"/>
</dbReference>
<reference evidence="6 7" key="1">
    <citation type="submission" date="2021-07" db="EMBL/GenBank/DDBJ databases">
        <title>Novel Helicobacter sp. Isolated from a cat.</title>
        <authorList>
            <person name="Rimbara E."/>
            <person name="Suzuki M."/>
        </authorList>
    </citation>
    <scope>NUCLEOTIDE SEQUENCE [LARGE SCALE GENOMIC DNA]</scope>
    <source>
        <strain evidence="7">NHP19-012</strain>
    </source>
</reference>
<dbReference type="PANTHER" id="PTHR32089">
    <property type="entry name" value="METHYL-ACCEPTING CHEMOTAXIS PROTEIN MCPB"/>
    <property type="match status" value="1"/>
</dbReference>
<evidence type="ECO:0000256" key="1">
    <source>
        <dbReference type="ARBA" id="ARBA00023224"/>
    </source>
</evidence>
<feature type="domain" description="Methyl-accepting transducer" evidence="5">
    <location>
        <begin position="468"/>
        <end position="641"/>
    </location>
</feature>
<evidence type="ECO:0000313" key="7">
    <source>
        <dbReference type="Proteomes" id="UP000826146"/>
    </source>
</evidence>
<proteinExistence type="predicted"/>
<dbReference type="PROSITE" id="PS50111">
    <property type="entry name" value="CHEMOTAXIS_TRANSDUC_2"/>
    <property type="match status" value="1"/>
</dbReference>
<keyword evidence="4" id="KW-0812">Transmembrane</keyword>
<evidence type="ECO:0000256" key="2">
    <source>
        <dbReference type="PROSITE-ProRule" id="PRU00284"/>
    </source>
</evidence>
<keyword evidence="4" id="KW-0472">Membrane</keyword>